<evidence type="ECO:0000256" key="7">
    <source>
        <dbReference type="PROSITE-ProRule" id="PRU01091"/>
    </source>
</evidence>
<dbReference type="CDD" id="cd17574">
    <property type="entry name" value="REC_OmpR"/>
    <property type="match status" value="1"/>
</dbReference>
<name>A0AAX1TQ87_9FUSO</name>
<feature type="modified residue" description="4-aspartylphosphate" evidence="6">
    <location>
        <position position="52"/>
    </location>
</feature>
<evidence type="ECO:0000256" key="6">
    <source>
        <dbReference type="PROSITE-ProRule" id="PRU00169"/>
    </source>
</evidence>
<dbReference type="PANTHER" id="PTHR48111:SF22">
    <property type="entry name" value="REGULATOR OF RPOS"/>
    <property type="match status" value="1"/>
</dbReference>
<dbReference type="PROSITE" id="PS51755">
    <property type="entry name" value="OMPR_PHOB"/>
    <property type="match status" value="1"/>
</dbReference>
<feature type="domain" description="OmpR/PhoB-type" evidence="9">
    <location>
        <begin position="125"/>
        <end position="222"/>
    </location>
</feature>
<gene>
    <name evidence="10" type="primary">arlR</name>
    <name evidence="10" type="ORF">NCTC12112_00847</name>
</gene>
<protein>
    <submittedName>
        <fullName evidence="10">Response regulator ArlR</fullName>
    </submittedName>
</protein>
<dbReference type="FunFam" id="3.40.50.2300:FF:000001">
    <property type="entry name" value="DNA-binding response regulator PhoB"/>
    <property type="match status" value="1"/>
</dbReference>
<dbReference type="Pfam" id="PF00072">
    <property type="entry name" value="Response_reg"/>
    <property type="match status" value="1"/>
</dbReference>
<evidence type="ECO:0000259" key="8">
    <source>
        <dbReference type="PROSITE" id="PS50110"/>
    </source>
</evidence>
<dbReference type="SMART" id="SM00862">
    <property type="entry name" value="Trans_reg_C"/>
    <property type="match status" value="1"/>
</dbReference>
<dbReference type="RefSeq" id="WP_005976472.1">
    <property type="nucleotide sequence ID" value="NZ_BAABXY010000001.1"/>
</dbReference>
<keyword evidence="2" id="KW-0902">Two-component regulatory system</keyword>
<keyword evidence="3" id="KW-0805">Transcription regulation</keyword>
<dbReference type="GO" id="GO:0006355">
    <property type="term" value="P:regulation of DNA-templated transcription"/>
    <property type="evidence" value="ECO:0007669"/>
    <property type="project" value="InterPro"/>
</dbReference>
<proteinExistence type="predicted"/>
<dbReference type="InterPro" id="IPR001789">
    <property type="entry name" value="Sig_transdc_resp-reg_receiver"/>
</dbReference>
<dbReference type="InterPro" id="IPR039420">
    <property type="entry name" value="WalR-like"/>
</dbReference>
<accession>A0AAX1TQ87</accession>
<organism evidence="10 11">
    <name type="scientific">Fusobacterium ulcerans</name>
    <dbReference type="NCBI Taxonomy" id="861"/>
    <lineage>
        <taxon>Bacteria</taxon>
        <taxon>Fusobacteriati</taxon>
        <taxon>Fusobacteriota</taxon>
        <taxon>Fusobacteriia</taxon>
        <taxon>Fusobacteriales</taxon>
        <taxon>Fusobacteriaceae</taxon>
        <taxon>Fusobacterium</taxon>
    </lineage>
</organism>
<sequence>MKNILIIEDEKKIRRYLQLELEHEKYSVDTAQDGEEGVEKFKSNFYDLILLDLMMPKLSGEEVCKIIRKTSNIPIIVLTAKDQILNKVELLDMGADDYLTKPFEIEELFARIRVALRNKSNFSNTDFLYYDILKLNLKTNILYKDEKEISLTKTEYNLFYYLLLNKELVVSREKILNEVWGYDYMGEEKIVDVYINALRKKIDYDENKFIHTVRGFGYVLKKESDKRG</sequence>
<dbReference type="GO" id="GO:0005829">
    <property type="term" value="C:cytosol"/>
    <property type="evidence" value="ECO:0007669"/>
    <property type="project" value="TreeGrafter"/>
</dbReference>
<dbReference type="EMBL" id="LS483487">
    <property type="protein sequence ID" value="SQJ00560.1"/>
    <property type="molecule type" value="Genomic_DNA"/>
</dbReference>
<dbReference type="PROSITE" id="PS50110">
    <property type="entry name" value="RESPONSE_REGULATORY"/>
    <property type="match status" value="1"/>
</dbReference>
<evidence type="ECO:0000313" key="10">
    <source>
        <dbReference type="EMBL" id="SQJ00560.1"/>
    </source>
</evidence>
<evidence type="ECO:0000313" key="11">
    <source>
        <dbReference type="Proteomes" id="UP000249008"/>
    </source>
</evidence>
<dbReference type="PANTHER" id="PTHR48111">
    <property type="entry name" value="REGULATOR OF RPOS"/>
    <property type="match status" value="1"/>
</dbReference>
<evidence type="ECO:0000256" key="5">
    <source>
        <dbReference type="ARBA" id="ARBA00023163"/>
    </source>
</evidence>
<dbReference type="GeneID" id="78455429"/>
<dbReference type="Gene3D" id="3.40.50.2300">
    <property type="match status" value="1"/>
</dbReference>
<feature type="DNA-binding region" description="OmpR/PhoB-type" evidence="7">
    <location>
        <begin position="125"/>
        <end position="222"/>
    </location>
</feature>
<keyword evidence="1 6" id="KW-0597">Phosphoprotein</keyword>
<dbReference type="CDD" id="cd00383">
    <property type="entry name" value="trans_reg_C"/>
    <property type="match status" value="1"/>
</dbReference>
<dbReference type="InterPro" id="IPR011006">
    <property type="entry name" value="CheY-like_superfamily"/>
</dbReference>
<dbReference type="SMART" id="SM00448">
    <property type="entry name" value="REC"/>
    <property type="match status" value="1"/>
</dbReference>
<evidence type="ECO:0000256" key="2">
    <source>
        <dbReference type="ARBA" id="ARBA00023012"/>
    </source>
</evidence>
<evidence type="ECO:0000259" key="9">
    <source>
        <dbReference type="PROSITE" id="PS51755"/>
    </source>
</evidence>
<dbReference type="SUPFAM" id="SSF52172">
    <property type="entry name" value="CheY-like"/>
    <property type="match status" value="1"/>
</dbReference>
<dbReference type="Proteomes" id="UP000249008">
    <property type="component" value="Chromosome 1"/>
</dbReference>
<dbReference type="Gene3D" id="1.10.10.10">
    <property type="entry name" value="Winged helix-like DNA-binding domain superfamily/Winged helix DNA-binding domain"/>
    <property type="match status" value="1"/>
</dbReference>
<reference evidence="10 11" key="1">
    <citation type="submission" date="2018-06" db="EMBL/GenBank/DDBJ databases">
        <authorList>
            <consortium name="Pathogen Informatics"/>
            <person name="Doyle S."/>
        </authorList>
    </citation>
    <scope>NUCLEOTIDE SEQUENCE [LARGE SCALE GENOMIC DNA]</scope>
    <source>
        <strain evidence="10 11">NCTC12112</strain>
    </source>
</reference>
<dbReference type="AlphaFoldDB" id="A0AAX1TQ87"/>
<feature type="domain" description="Response regulatory" evidence="8">
    <location>
        <begin position="3"/>
        <end position="116"/>
    </location>
</feature>
<dbReference type="KEGG" id="ful:C4N20_11450"/>
<dbReference type="GO" id="GO:0000156">
    <property type="term" value="F:phosphorelay response regulator activity"/>
    <property type="evidence" value="ECO:0007669"/>
    <property type="project" value="TreeGrafter"/>
</dbReference>
<evidence type="ECO:0000256" key="4">
    <source>
        <dbReference type="ARBA" id="ARBA00023125"/>
    </source>
</evidence>
<dbReference type="Pfam" id="PF00486">
    <property type="entry name" value="Trans_reg_C"/>
    <property type="match status" value="1"/>
</dbReference>
<evidence type="ECO:0000256" key="3">
    <source>
        <dbReference type="ARBA" id="ARBA00023015"/>
    </source>
</evidence>
<dbReference type="GO" id="GO:0032993">
    <property type="term" value="C:protein-DNA complex"/>
    <property type="evidence" value="ECO:0007669"/>
    <property type="project" value="TreeGrafter"/>
</dbReference>
<keyword evidence="5" id="KW-0804">Transcription</keyword>
<dbReference type="FunFam" id="1.10.10.10:FF:000005">
    <property type="entry name" value="Two-component system response regulator"/>
    <property type="match status" value="1"/>
</dbReference>
<keyword evidence="4 7" id="KW-0238">DNA-binding</keyword>
<evidence type="ECO:0000256" key="1">
    <source>
        <dbReference type="ARBA" id="ARBA00022553"/>
    </source>
</evidence>
<dbReference type="GO" id="GO:0000976">
    <property type="term" value="F:transcription cis-regulatory region binding"/>
    <property type="evidence" value="ECO:0007669"/>
    <property type="project" value="TreeGrafter"/>
</dbReference>
<dbReference type="InterPro" id="IPR001867">
    <property type="entry name" value="OmpR/PhoB-type_DNA-bd"/>
</dbReference>
<dbReference type="InterPro" id="IPR036388">
    <property type="entry name" value="WH-like_DNA-bd_sf"/>
</dbReference>